<dbReference type="GO" id="GO:0016773">
    <property type="term" value="F:phosphotransferase activity, alcohol group as acceptor"/>
    <property type="evidence" value="ECO:0007669"/>
    <property type="project" value="InterPro"/>
</dbReference>
<feature type="domain" description="Carbohydrate kinase FGGY N-terminal" evidence="5">
    <location>
        <begin position="4"/>
        <end position="245"/>
    </location>
</feature>
<dbReference type="Pfam" id="PF02782">
    <property type="entry name" value="FGGY_C"/>
    <property type="match status" value="1"/>
</dbReference>
<dbReference type="InterPro" id="IPR018483">
    <property type="entry name" value="Carb_kinase_FGGY_CS"/>
</dbReference>
<dbReference type="InterPro" id="IPR018485">
    <property type="entry name" value="FGGY_C"/>
</dbReference>
<evidence type="ECO:0000313" key="7">
    <source>
        <dbReference type="EMBL" id="MBC8535772.1"/>
    </source>
</evidence>
<dbReference type="PIRSF" id="PIRSF000538">
    <property type="entry name" value="GlpK"/>
    <property type="match status" value="1"/>
</dbReference>
<dbReference type="GO" id="GO:0016301">
    <property type="term" value="F:kinase activity"/>
    <property type="evidence" value="ECO:0007669"/>
    <property type="project" value="UniProtKB-KW"/>
</dbReference>
<name>A0A926HPY6_9FIRM</name>
<dbReference type="CDD" id="cd07804">
    <property type="entry name" value="ASKHA_NBD_FGGY_RrXK-like"/>
    <property type="match status" value="1"/>
</dbReference>
<sequence>MKKYFMGIDIGTQESKGVIIDENCELIAKFATKHGLSNPKPRYYEHDAEKIWWNDLCIISKELLKMTGIPNTQIAGFGASCLGSDCLPVDENCTPLRPAILYGIDTRATEEVKEITAHFGEKRIIEIFGRPMTAGDQIARVLWIKKNEPEVYNRTYKFITGSTFLTAKLTGKFFIDAYLSKAYHPIYTAEEIGEPDFLSMICRRDQVADIREANEVVGTVTAKAAAETGLAEGTPVITGMDDAVAESVSTGVIVPGKSTIMLGTSCCLYACTDKPFQDPQNRFPCIRYVVPGTYSFSGATNNAGGMSTWLRDKLYPETIQKQQETGKNAFDIMLEGLDDIPAGSDGLIALPYFSGERTPLNDPLARGVLFGLTLNHTRDHIHKAILEGVSMGIAVHYDIMEEIGVDVEEIRVVGGGTKNPIWLQILADCIGKPVHTAKVTIGASYGDAITAALATGVYKDYADLYRVIKPGKTIEPIPANVAKYNEIKPIFHELYAKTKDLMHKLS</sequence>
<keyword evidence="3 4" id="KW-0418">Kinase</keyword>
<dbReference type="InterPro" id="IPR018484">
    <property type="entry name" value="FGGY_N"/>
</dbReference>
<dbReference type="RefSeq" id="WP_249299516.1">
    <property type="nucleotide sequence ID" value="NZ_JACRSP010000002.1"/>
</dbReference>
<reference evidence="7" key="1">
    <citation type="submission" date="2020-08" db="EMBL/GenBank/DDBJ databases">
        <title>Genome public.</title>
        <authorList>
            <person name="Liu C."/>
            <person name="Sun Q."/>
        </authorList>
    </citation>
    <scope>NUCLEOTIDE SEQUENCE</scope>
    <source>
        <strain evidence="7">BX7</strain>
    </source>
</reference>
<dbReference type="SUPFAM" id="SSF53067">
    <property type="entry name" value="Actin-like ATPase domain"/>
    <property type="match status" value="2"/>
</dbReference>
<comment type="similarity">
    <text evidence="1 4">Belongs to the FGGY kinase family.</text>
</comment>
<dbReference type="InterPro" id="IPR000577">
    <property type="entry name" value="Carb_kinase_FGGY"/>
</dbReference>
<feature type="domain" description="Carbohydrate kinase FGGY C-terminal" evidence="6">
    <location>
        <begin position="260"/>
        <end position="454"/>
    </location>
</feature>
<dbReference type="AlphaFoldDB" id="A0A926HPY6"/>
<protein>
    <submittedName>
        <fullName evidence="7">FGGY-family carbohydrate kinase</fullName>
    </submittedName>
</protein>
<keyword evidence="8" id="KW-1185">Reference proteome</keyword>
<evidence type="ECO:0000256" key="2">
    <source>
        <dbReference type="ARBA" id="ARBA00022679"/>
    </source>
</evidence>
<dbReference type="PANTHER" id="PTHR43095">
    <property type="entry name" value="SUGAR KINASE"/>
    <property type="match status" value="1"/>
</dbReference>
<dbReference type="Proteomes" id="UP000620366">
    <property type="component" value="Unassembled WGS sequence"/>
</dbReference>
<proteinExistence type="inferred from homology"/>
<evidence type="ECO:0000259" key="6">
    <source>
        <dbReference type="Pfam" id="PF02782"/>
    </source>
</evidence>
<comment type="caution">
    <text evidence="7">The sequence shown here is derived from an EMBL/GenBank/DDBJ whole genome shotgun (WGS) entry which is preliminary data.</text>
</comment>
<evidence type="ECO:0000256" key="1">
    <source>
        <dbReference type="ARBA" id="ARBA00009156"/>
    </source>
</evidence>
<evidence type="ECO:0000313" key="8">
    <source>
        <dbReference type="Proteomes" id="UP000620366"/>
    </source>
</evidence>
<dbReference type="Pfam" id="PF00370">
    <property type="entry name" value="FGGY_N"/>
    <property type="match status" value="1"/>
</dbReference>
<evidence type="ECO:0000256" key="3">
    <source>
        <dbReference type="ARBA" id="ARBA00022777"/>
    </source>
</evidence>
<dbReference type="GO" id="GO:0005975">
    <property type="term" value="P:carbohydrate metabolic process"/>
    <property type="evidence" value="ECO:0007669"/>
    <property type="project" value="InterPro"/>
</dbReference>
<dbReference type="InterPro" id="IPR050406">
    <property type="entry name" value="FGGY_Carb_Kinase"/>
</dbReference>
<evidence type="ECO:0000256" key="4">
    <source>
        <dbReference type="RuleBase" id="RU003733"/>
    </source>
</evidence>
<dbReference type="PROSITE" id="PS00445">
    <property type="entry name" value="FGGY_KINASES_2"/>
    <property type="match status" value="1"/>
</dbReference>
<dbReference type="EMBL" id="JACRSP010000002">
    <property type="protein sequence ID" value="MBC8535772.1"/>
    <property type="molecule type" value="Genomic_DNA"/>
</dbReference>
<dbReference type="InterPro" id="IPR043129">
    <property type="entry name" value="ATPase_NBD"/>
</dbReference>
<keyword evidence="2 4" id="KW-0808">Transferase</keyword>
<gene>
    <name evidence="7" type="ORF">H8695_03585</name>
</gene>
<organism evidence="7 8">
    <name type="scientific">Feifania hominis</name>
    <dbReference type="NCBI Taxonomy" id="2763660"/>
    <lineage>
        <taxon>Bacteria</taxon>
        <taxon>Bacillati</taxon>
        <taxon>Bacillota</taxon>
        <taxon>Clostridia</taxon>
        <taxon>Eubacteriales</taxon>
        <taxon>Feifaniaceae</taxon>
        <taxon>Feifania</taxon>
    </lineage>
</organism>
<accession>A0A926HPY6</accession>
<dbReference type="Gene3D" id="3.30.420.40">
    <property type="match status" value="2"/>
</dbReference>
<evidence type="ECO:0000259" key="5">
    <source>
        <dbReference type="Pfam" id="PF00370"/>
    </source>
</evidence>
<dbReference type="PANTHER" id="PTHR43095:SF5">
    <property type="entry name" value="XYLULOSE KINASE"/>
    <property type="match status" value="1"/>
</dbReference>